<proteinExistence type="predicted"/>
<dbReference type="InterPro" id="IPR008585">
    <property type="entry name" value="Gamma_PGA_hydro"/>
</dbReference>
<accession>A0ABV9HAL8</accession>
<dbReference type="InterPro" id="IPR038128">
    <property type="entry name" value="Gamma_PGA_hydro_sf"/>
</dbReference>
<name>A0ABV9HAL8_9HYPH</name>
<organism evidence="1 2">
    <name type="scientific">Daeguia caeni</name>
    <dbReference type="NCBI Taxonomy" id="439612"/>
    <lineage>
        <taxon>Bacteria</taxon>
        <taxon>Pseudomonadati</taxon>
        <taxon>Pseudomonadota</taxon>
        <taxon>Alphaproteobacteria</taxon>
        <taxon>Hyphomicrobiales</taxon>
        <taxon>Brucellaceae</taxon>
        <taxon>Daeguia</taxon>
    </lineage>
</organism>
<dbReference type="Proteomes" id="UP001596042">
    <property type="component" value="Unassembled WGS sequence"/>
</dbReference>
<reference evidence="2" key="1">
    <citation type="journal article" date="2019" name="Int. J. Syst. Evol. Microbiol.">
        <title>The Global Catalogue of Microorganisms (GCM) 10K type strain sequencing project: providing services to taxonomists for standard genome sequencing and annotation.</title>
        <authorList>
            <consortium name="The Broad Institute Genomics Platform"/>
            <consortium name="The Broad Institute Genome Sequencing Center for Infectious Disease"/>
            <person name="Wu L."/>
            <person name="Ma J."/>
        </authorList>
    </citation>
    <scope>NUCLEOTIDE SEQUENCE [LARGE SCALE GENOMIC DNA]</scope>
    <source>
        <strain evidence="2">CGMCC 1.15731</strain>
    </source>
</reference>
<keyword evidence="1" id="KW-0378">Hydrolase</keyword>
<protein>
    <submittedName>
        <fullName evidence="1">Poly-gamma-glutamate hydrolase family protein</fullName>
    </submittedName>
</protein>
<comment type="caution">
    <text evidence="1">The sequence shown here is derived from an EMBL/GenBank/DDBJ whole genome shotgun (WGS) entry which is preliminary data.</text>
</comment>
<sequence length="75" mass="8612">MNNVCLSIYVCSYGVRLSGRGRYAITVRLCQSSVAVVVPHRGYIEPHTLRIARTIARDQHPFYLFESLKPWTWAS</sequence>
<keyword evidence="2" id="KW-1185">Reference proteome</keyword>
<gene>
    <name evidence="1" type="ORF">ACFO1V_13335</name>
</gene>
<dbReference type="Pfam" id="PF05908">
    <property type="entry name" value="Gamma_PGA_hydro"/>
    <property type="match status" value="1"/>
</dbReference>
<dbReference type="GO" id="GO:0016787">
    <property type="term" value="F:hydrolase activity"/>
    <property type="evidence" value="ECO:0007669"/>
    <property type="project" value="UniProtKB-KW"/>
</dbReference>
<evidence type="ECO:0000313" key="2">
    <source>
        <dbReference type="Proteomes" id="UP001596042"/>
    </source>
</evidence>
<dbReference type="EMBL" id="JBHSEL010000122">
    <property type="protein sequence ID" value="MFC4626176.1"/>
    <property type="molecule type" value="Genomic_DNA"/>
</dbReference>
<dbReference type="RefSeq" id="WP_374832716.1">
    <property type="nucleotide sequence ID" value="NZ_JBHEEZ010000017.1"/>
</dbReference>
<dbReference type="Gene3D" id="3.40.630.100">
    <property type="entry name" value="Poly-gamma-glutamate hydrolase, zinc-binding motif"/>
    <property type="match status" value="1"/>
</dbReference>
<evidence type="ECO:0000313" key="1">
    <source>
        <dbReference type="EMBL" id="MFC4626176.1"/>
    </source>
</evidence>